<dbReference type="PANTHER" id="PTHR18964:SF149">
    <property type="entry name" value="BIFUNCTIONAL UDP-N-ACETYLGLUCOSAMINE 2-EPIMERASE_N-ACETYLMANNOSAMINE KINASE"/>
    <property type="match status" value="1"/>
</dbReference>
<accession>A0ABW6R5Z5</accession>
<dbReference type="Pfam" id="PF00480">
    <property type="entry name" value="ROK"/>
    <property type="match status" value="1"/>
</dbReference>
<comment type="caution">
    <text evidence="2">The sequence shown here is derived from an EMBL/GenBank/DDBJ whole genome shotgun (WGS) entry which is preliminary data.</text>
</comment>
<protein>
    <submittedName>
        <fullName evidence="2">ROK family protein</fullName>
    </submittedName>
</protein>
<evidence type="ECO:0000313" key="2">
    <source>
        <dbReference type="EMBL" id="MFF3228168.1"/>
    </source>
</evidence>
<name>A0ABW6R5Z5_9NOCA</name>
<sequence length="351" mass="36295">MEPLLQQQILAEGAVLNTGRGRPSRPLHFAAAGPVAIGGEINVRHVAVTVQRLDGSTEFEQRIEVDNRHAAAADIVPRLAGLIRNAIAACGRNPLGIGLAVPGIVQDGTVVYTPNVPGLNGIRPGDRLAADLERPATDVAVDNEANLAALAHVWPHRLSGDDFVYVSGDVGIGAGIVIGGAMFRGRSGFAGELGHVTIARPGRPCPCGSHGCVEQYAGLHAILQTAGKRNLDALLHALDHGDTRALTAVENAGEALGAALASLINICDVATVVLGGSYATLFDHLAPAVRTELGTGVLAAARRPTQLTLSAFGSTAVTRGAAALITRRYCLEPNLLLPPRELTTGELLGES</sequence>
<dbReference type="InterPro" id="IPR000600">
    <property type="entry name" value="ROK"/>
</dbReference>
<dbReference type="Gene3D" id="3.30.420.40">
    <property type="match status" value="2"/>
</dbReference>
<dbReference type="PANTHER" id="PTHR18964">
    <property type="entry name" value="ROK (REPRESSOR, ORF, KINASE) FAMILY"/>
    <property type="match status" value="1"/>
</dbReference>
<evidence type="ECO:0000313" key="3">
    <source>
        <dbReference type="Proteomes" id="UP001601948"/>
    </source>
</evidence>
<comment type="similarity">
    <text evidence="1">Belongs to the ROK (NagC/XylR) family.</text>
</comment>
<reference evidence="2 3" key="1">
    <citation type="submission" date="2024-10" db="EMBL/GenBank/DDBJ databases">
        <title>The Natural Products Discovery Center: Release of the First 8490 Sequenced Strains for Exploring Actinobacteria Biosynthetic Diversity.</title>
        <authorList>
            <person name="Kalkreuter E."/>
            <person name="Kautsar S.A."/>
            <person name="Yang D."/>
            <person name="Bader C.D."/>
            <person name="Teijaro C.N."/>
            <person name="Fluegel L."/>
            <person name="Davis C.M."/>
            <person name="Simpson J.R."/>
            <person name="Lauterbach L."/>
            <person name="Steele A.D."/>
            <person name="Gui C."/>
            <person name="Meng S."/>
            <person name="Li G."/>
            <person name="Viehrig K."/>
            <person name="Ye F."/>
            <person name="Su P."/>
            <person name="Kiefer A.F."/>
            <person name="Nichols A."/>
            <person name="Cepeda A.J."/>
            <person name="Yan W."/>
            <person name="Fan B."/>
            <person name="Jiang Y."/>
            <person name="Adhikari A."/>
            <person name="Zheng C.-J."/>
            <person name="Schuster L."/>
            <person name="Cowan T.M."/>
            <person name="Smanski M.J."/>
            <person name="Chevrette M.G."/>
            <person name="De Carvalho L.P.S."/>
            <person name="Shen B."/>
        </authorList>
    </citation>
    <scope>NUCLEOTIDE SEQUENCE [LARGE SCALE GENOMIC DNA]</scope>
    <source>
        <strain evidence="2 3">NPDC003040</strain>
    </source>
</reference>
<dbReference type="InterPro" id="IPR043129">
    <property type="entry name" value="ATPase_NBD"/>
</dbReference>
<gene>
    <name evidence="2" type="ORF">ACFYV7_35610</name>
</gene>
<dbReference type="SUPFAM" id="SSF53067">
    <property type="entry name" value="Actin-like ATPase domain"/>
    <property type="match status" value="2"/>
</dbReference>
<organism evidence="2 3">
    <name type="scientific">Nocardia suismassiliense</name>
    <dbReference type="NCBI Taxonomy" id="2077092"/>
    <lineage>
        <taxon>Bacteria</taxon>
        <taxon>Bacillati</taxon>
        <taxon>Actinomycetota</taxon>
        <taxon>Actinomycetes</taxon>
        <taxon>Mycobacteriales</taxon>
        <taxon>Nocardiaceae</taxon>
        <taxon>Nocardia</taxon>
    </lineage>
</organism>
<dbReference type="Proteomes" id="UP001601948">
    <property type="component" value="Unassembled WGS sequence"/>
</dbReference>
<evidence type="ECO:0000256" key="1">
    <source>
        <dbReference type="ARBA" id="ARBA00006479"/>
    </source>
</evidence>
<dbReference type="EMBL" id="JBIAPI010000013">
    <property type="protein sequence ID" value="MFF3228168.1"/>
    <property type="molecule type" value="Genomic_DNA"/>
</dbReference>
<dbReference type="RefSeq" id="WP_387724761.1">
    <property type="nucleotide sequence ID" value="NZ_JBIAPI010000013.1"/>
</dbReference>
<keyword evidence="3" id="KW-1185">Reference proteome</keyword>
<proteinExistence type="inferred from homology"/>